<proteinExistence type="predicted"/>
<evidence type="ECO:0000313" key="2">
    <source>
        <dbReference type="Proteomes" id="UP001057402"/>
    </source>
</evidence>
<accession>A0ACB9MB09</accession>
<name>A0ACB9MB09_9MYRT</name>
<dbReference type="EMBL" id="CM042889">
    <property type="protein sequence ID" value="KAI4321402.1"/>
    <property type="molecule type" value="Genomic_DNA"/>
</dbReference>
<protein>
    <submittedName>
        <fullName evidence="1">Uncharacterized protein</fullName>
    </submittedName>
</protein>
<organism evidence="1 2">
    <name type="scientific">Melastoma candidum</name>
    <dbReference type="NCBI Taxonomy" id="119954"/>
    <lineage>
        <taxon>Eukaryota</taxon>
        <taxon>Viridiplantae</taxon>
        <taxon>Streptophyta</taxon>
        <taxon>Embryophyta</taxon>
        <taxon>Tracheophyta</taxon>
        <taxon>Spermatophyta</taxon>
        <taxon>Magnoliopsida</taxon>
        <taxon>eudicotyledons</taxon>
        <taxon>Gunneridae</taxon>
        <taxon>Pentapetalae</taxon>
        <taxon>rosids</taxon>
        <taxon>malvids</taxon>
        <taxon>Myrtales</taxon>
        <taxon>Melastomataceae</taxon>
        <taxon>Melastomatoideae</taxon>
        <taxon>Melastomateae</taxon>
        <taxon>Melastoma</taxon>
    </lineage>
</organism>
<comment type="caution">
    <text evidence="1">The sequence shown here is derived from an EMBL/GenBank/DDBJ whole genome shotgun (WGS) entry which is preliminary data.</text>
</comment>
<dbReference type="Proteomes" id="UP001057402">
    <property type="component" value="Chromosome 10"/>
</dbReference>
<evidence type="ECO:0000313" key="1">
    <source>
        <dbReference type="EMBL" id="KAI4321402.1"/>
    </source>
</evidence>
<keyword evidence="2" id="KW-1185">Reference proteome</keyword>
<sequence>MTRNLPTSRRRVASLSLALIFLLVAWREDAGPISAAEAASTEEAQALLGWKATLDNSTTSSISSWSAATTPCKWTGIFCKGHRDVIGINLTSANLKGTLDGLNFSSLLKLQYIDAGINQFYGAIPSEISRLSKLTYLDLSINNLSGRIPPEIGLLTNLQVLHLVSNRLSGPIPEELGQLSQMNELALYENYLDGSIPVTFGNLTSLERLFLYSNSLSGSIPPELGNLSSLEWIYVDSNEFTGPIPSTFGKLRNLTELHLFNNQLIGNIPPELGNLNLLNRLSLYDNNLTGFIPTSLGNLTQLTLLYLYGNFLSGSIPKEIGNLQFLVDLELSANNLTGPIPSSLGNLSNLQVLFLRQNQLNGTIPEALSNLKNLVVIQLDTNNFTGTLPENLCSGGVLQNLTASGNRLAGPFPTTLRNCTSLFRLRFEQNQLTGNISELFGVYPNLDFLDLSLNQFYGEVSHNWGSCSNLSDLRLAGNNITGSLPRELGNAPQLQSLDLSSNHISGGIPTEFGKLTSLVKLNLSRNKLDGSIPAEIMSLGNLQKLDLSMNNFTSPIPESIVHLSNLFYLDLSDNQLSQQIPPGIGSLTHLSDLHLSSNKLSGPIPPSFSSLQSLVNLNISHNNLSGSVYGIFSSLPGLLEVDISHNEFVGQIPNTTAFRNATFSELQGNMGLCGTVGELPPCSNSESRRKSSHRNLYLIVFLPLGLLIVLLIAVGVHCVLTRKKTQEQETEQMNPKVEGLFSISIFDGKTLYDEIIKATSEFDEAFCIGTGGYGSVYKAKLSSGMVVAVKKLHSMAESGQTNDREFQNEIRALTEIRHRNIVKFHGFCSHVQHSFLVYEYLENGSLSRILASEEGARMLDWSKRVNIIRGVVHALAYMHHDCVPPIVHRDLSSNNILLDSDYEAHISDFGTAKLLKVDTSNWSAVVGTYGYVAPELAYTMKVTEKCDVYSLGVLVVEVIEGHHPGVSISSLVAPLEDRDKVLGCILDPRLPLPEPSIKDELLTIFKLATACLSENPHLRPTAKIISQVLPAQPLAVPSIPKESF</sequence>
<reference evidence="2" key="1">
    <citation type="journal article" date="2023" name="Front. Plant Sci.">
        <title>Chromosomal-level genome assembly of Melastoma candidum provides insights into trichome evolution.</title>
        <authorList>
            <person name="Zhong Y."/>
            <person name="Wu W."/>
            <person name="Sun C."/>
            <person name="Zou P."/>
            <person name="Liu Y."/>
            <person name="Dai S."/>
            <person name="Zhou R."/>
        </authorList>
    </citation>
    <scope>NUCLEOTIDE SEQUENCE [LARGE SCALE GENOMIC DNA]</scope>
</reference>
<gene>
    <name evidence="1" type="ORF">MLD38_034786</name>
</gene>